<protein>
    <recommendedName>
        <fullName evidence="2">Retrotransposon gag domain-containing protein</fullName>
    </recommendedName>
</protein>
<proteinExistence type="predicted"/>
<evidence type="ECO:0000313" key="3">
    <source>
        <dbReference type="EMBL" id="KAK3019291.1"/>
    </source>
</evidence>
<feature type="signal peptide" evidence="1">
    <location>
        <begin position="1"/>
        <end position="17"/>
    </location>
</feature>
<keyword evidence="4" id="KW-1185">Reference proteome</keyword>
<feature type="domain" description="Retrotransposon gag" evidence="2">
    <location>
        <begin position="25"/>
        <end position="108"/>
    </location>
</feature>
<dbReference type="AlphaFoldDB" id="A0AA89B263"/>
<gene>
    <name evidence="3" type="ORF">RJ639_004611</name>
</gene>
<comment type="caution">
    <text evidence="3">The sequence shown here is derived from an EMBL/GenBank/DDBJ whole genome shotgun (WGS) entry which is preliminary data.</text>
</comment>
<evidence type="ECO:0000256" key="1">
    <source>
        <dbReference type="SAM" id="SignalP"/>
    </source>
</evidence>
<dbReference type="EMBL" id="JAVXUP010000884">
    <property type="protein sequence ID" value="KAK3019291.1"/>
    <property type="molecule type" value="Genomic_DNA"/>
</dbReference>
<dbReference type="Pfam" id="PF03732">
    <property type="entry name" value="Retrotrans_gag"/>
    <property type="match status" value="1"/>
</dbReference>
<organism evidence="3 4">
    <name type="scientific">Escallonia herrerae</name>
    <dbReference type="NCBI Taxonomy" id="1293975"/>
    <lineage>
        <taxon>Eukaryota</taxon>
        <taxon>Viridiplantae</taxon>
        <taxon>Streptophyta</taxon>
        <taxon>Embryophyta</taxon>
        <taxon>Tracheophyta</taxon>
        <taxon>Spermatophyta</taxon>
        <taxon>Magnoliopsida</taxon>
        <taxon>eudicotyledons</taxon>
        <taxon>Gunneridae</taxon>
        <taxon>Pentapetalae</taxon>
        <taxon>asterids</taxon>
        <taxon>campanulids</taxon>
        <taxon>Escalloniales</taxon>
        <taxon>Escalloniaceae</taxon>
        <taxon>Escallonia</taxon>
    </lineage>
</organism>
<dbReference type="InterPro" id="IPR005162">
    <property type="entry name" value="Retrotrans_gag_dom"/>
</dbReference>
<keyword evidence="1" id="KW-0732">Signal</keyword>
<name>A0AA89B263_9ASTE</name>
<reference evidence="3" key="1">
    <citation type="submission" date="2022-12" db="EMBL/GenBank/DDBJ databases">
        <title>Draft genome assemblies for two species of Escallonia (Escalloniales).</title>
        <authorList>
            <person name="Chanderbali A."/>
            <person name="Dervinis C."/>
            <person name="Anghel I."/>
            <person name="Soltis D."/>
            <person name="Soltis P."/>
            <person name="Zapata F."/>
        </authorList>
    </citation>
    <scope>NUCLEOTIDE SEQUENCE</scope>
    <source>
        <strain evidence="3">UCBG64.0493</strain>
        <tissue evidence="3">Leaf</tissue>
    </source>
</reference>
<dbReference type="PANTHER" id="PTHR37610:SF97">
    <property type="entry name" value="RETROTRANSPOSON GAG DOMAIN-CONTAINING PROTEIN"/>
    <property type="match status" value="1"/>
</dbReference>
<feature type="chain" id="PRO_5041702368" description="Retrotransposon gag domain-containing protein" evidence="1">
    <location>
        <begin position="18"/>
        <end position="350"/>
    </location>
</feature>
<dbReference type="PANTHER" id="PTHR37610">
    <property type="entry name" value="CCHC-TYPE DOMAIN-CONTAINING PROTEIN"/>
    <property type="match status" value="1"/>
</dbReference>
<accession>A0AA89B263</accession>
<evidence type="ECO:0000313" key="4">
    <source>
        <dbReference type="Proteomes" id="UP001188597"/>
    </source>
</evidence>
<dbReference type="Proteomes" id="UP001188597">
    <property type="component" value="Unassembled WGS sequence"/>
</dbReference>
<sequence length="350" mass="38374">MVTSWLIHSTIPATASSILWTSVASEVWVDLHDRFSKQNAPRIFEIRRAISNNTQNTDSVSTYYTTLKAYRDELSSYRTPPTCTCGAMKTHNDLLDSDALMDFLQGLNESYASVRNQILLMDPLPSMANASSLSNAVAYDNPTPASTVDSPSLTADQIQQLVMLLPTGVDHQSSCISTPQQNGVHLLNVARALSSSSSVFPLPPAEIESTSPRPASPITNPLPVTPSPPSPPINEYLLDALFALINHQVIFKITVSIVRSNSSSPAKQVPLYCDNQAAANPVFHERTKHIELKLVYPLTSGIRAVISSENIVNRCYHRGNLVYPLTSGIRAEVHGRLKVPCNDTKYFDEV</sequence>
<evidence type="ECO:0000259" key="2">
    <source>
        <dbReference type="Pfam" id="PF03732"/>
    </source>
</evidence>